<name>A0ABQ5AUR9_9ASTR</name>
<reference evidence="3" key="2">
    <citation type="submission" date="2022-01" db="EMBL/GenBank/DDBJ databases">
        <authorList>
            <person name="Yamashiro T."/>
            <person name="Shiraishi A."/>
            <person name="Satake H."/>
            <person name="Nakayama K."/>
        </authorList>
    </citation>
    <scope>NUCLEOTIDE SEQUENCE</scope>
</reference>
<feature type="region of interest" description="Disordered" evidence="2">
    <location>
        <begin position="456"/>
        <end position="482"/>
    </location>
</feature>
<accession>A0ABQ5AUR9</accession>
<keyword evidence="4" id="KW-1185">Reference proteome</keyword>
<keyword evidence="1" id="KW-0175">Coiled coil</keyword>
<feature type="compositionally biased region" description="Polar residues" evidence="2">
    <location>
        <begin position="466"/>
        <end position="482"/>
    </location>
</feature>
<sequence length="482" mass="55306">MCFSSRTLSPYYVTHPSSVVDYDDDYQGVAFQNNYEDPLISAMMLLARVITQHYSNPINNRLCTSSNTRNQAIMQAHRVNIQSRNSDNDGRNTRRSYVQEEIIEVRKDEAWVTLTDEHNDFLVAEATRMEEIKELSANICLMARIQPANIDSDAAPSYDSAFLGEVQKPSTGYVNPLFAKDNQEQKYPKQSKLINDTIDDDQINSNIIFDEPIVDVNSGSVKYDNNVQASYELEQLARNVYKEAKKQQINANKVKQQNKVLTQQLEVYKEKDIIRDLEQQQENLQLNVVELRRQIVELQKTQTILKRKMSENEDKYHDTVLDLEARAKDNENVVLKIDRSLQAMFMLGPKPMSFYDPNLKHGLGYKNPYTLMKAISQNLKIYDASCFGDKKNHVNVRYIEDILDDATKSQMKMENKLKDPIVIEKKQNEDAFKHFQDSSAVLSKVLRVDSTSHSSDQLEASYHVGNKSSKISTAGNRTNSTN</sequence>
<feature type="coiled-coil region" evidence="1">
    <location>
        <begin position="244"/>
        <end position="308"/>
    </location>
</feature>
<gene>
    <name evidence="3" type="ORF">Tco_0840575</name>
</gene>
<evidence type="ECO:0000313" key="4">
    <source>
        <dbReference type="Proteomes" id="UP001151760"/>
    </source>
</evidence>
<evidence type="ECO:0000256" key="2">
    <source>
        <dbReference type="SAM" id="MobiDB-lite"/>
    </source>
</evidence>
<reference evidence="3" key="1">
    <citation type="journal article" date="2022" name="Int. J. Mol. Sci.">
        <title>Draft Genome of Tanacetum Coccineum: Genomic Comparison of Closely Related Tanacetum-Family Plants.</title>
        <authorList>
            <person name="Yamashiro T."/>
            <person name="Shiraishi A."/>
            <person name="Nakayama K."/>
            <person name="Satake H."/>
        </authorList>
    </citation>
    <scope>NUCLEOTIDE SEQUENCE</scope>
</reference>
<comment type="caution">
    <text evidence="3">The sequence shown here is derived from an EMBL/GenBank/DDBJ whole genome shotgun (WGS) entry which is preliminary data.</text>
</comment>
<protein>
    <submittedName>
        <fullName evidence="3">Uncharacterized protein</fullName>
    </submittedName>
</protein>
<organism evidence="3 4">
    <name type="scientific">Tanacetum coccineum</name>
    <dbReference type="NCBI Taxonomy" id="301880"/>
    <lineage>
        <taxon>Eukaryota</taxon>
        <taxon>Viridiplantae</taxon>
        <taxon>Streptophyta</taxon>
        <taxon>Embryophyta</taxon>
        <taxon>Tracheophyta</taxon>
        <taxon>Spermatophyta</taxon>
        <taxon>Magnoliopsida</taxon>
        <taxon>eudicotyledons</taxon>
        <taxon>Gunneridae</taxon>
        <taxon>Pentapetalae</taxon>
        <taxon>asterids</taxon>
        <taxon>campanulids</taxon>
        <taxon>Asterales</taxon>
        <taxon>Asteraceae</taxon>
        <taxon>Asteroideae</taxon>
        <taxon>Anthemideae</taxon>
        <taxon>Anthemidinae</taxon>
        <taxon>Tanacetum</taxon>
    </lineage>
</organism>
<dbReference type="Proteomes" id="UP001151760">
    <property type="component" value="Unassembled WGS sequence"/>
</dbReference>
<dbReference type="EMBL" id="BQNB010012641">
    <property type="protein sequence ID" value="GJT06113.1"/>
    <property type="molecule type" value="Genomic_DNA"/>
</dbReference>
<evidence type="ECO:0000256" key="1">
    <source>
        <dbReference type="SAM" id="Coils"/>
    </source>
</evidence>
<proteinExistence type="predicted"/>
<evidence type="ECO:0000313" key="3">
    <source>
        <dbReference type="EMBL" id="GJT06113.1"/>
    </source>
</evidence>